<accession>A0ABY9YNY4</accession>
<dbReference type="RefSeq" id="WP_311191627.1">
    <property type="nucleotide sequence ID" value="NZ_CP115541.1"/>
</dbReference>
<sequence>MSIASAVDQRKKAKKQEQLLKEQAEERAQQLADQASQELNARAKEIRKATASARASASGAGINLASGSFLAQLQSFDQQLDEAQGLQSKNLNNAIKANGTSLDVAISSVVKPSGLEIAAGALNAGASAYSSAGGSFAQRPPNAT</sequence>
<gene>
    <name evidence="2" type="ORF">PDM29_19230</name>
</gene>
<name>A0ABY9YNY4_9GAMM</name>
<keyword evidence="3" id="KW-1185">Reference proteome</keyword>
<dbReference type="Proteomes" id="UP001302072">
    <property type="component" value="Chromosome"/>
</dbReference>
<proteinExistence type="predicted"/>
<feature type="region of interest" description="Disordered" evidence="1">
    <location>
        <begin position="1"/>
        <end position="36"/>
    </location>
</feature>
<feature type="compositionally biased region" description="Basic and acidic residues" evidence="1">
    <location>
        <begin position="15"/>
        <end position="28"/>
    </location>
</feature>
<evidence type="ECO:0000256" key="1">
    <source>
        <dbReference type="SAM" id="MobiDB-lite"/>
    </source>
</evidence>
<protein>
    <submittedName>
        <fullName evidence="2">Uncharacterized protein</fullName>
    </submittedName>
</protein>
<reference evidence="2 3" key="1">
    <citation type="submission" date="2022-12" db="EMBL/GenBank/DDBJ databases">
        <title>Two new species, Stenotrophomonas aracearum and Stenotrophomonas oahuensis, isolated from Anthurium (Araceae family) in Hawaii.</title>
        <authorList>
            <person name="Chunag S.C."/>
            <person name="Dobhal S."/>
            <person name="Alvarez A."/>
            <person name="Arif M."/>
        </authorList>
    </citation>
    <scope>NUCLEOTIDE SEQUENCE [LARGE SCALE GENOMIC DNA]</scope>
    <source>
        <strain evidence="2 3">A5586</strain>
    </source>
</reference>
<evidence type="ECO:0000313" key="3">
    <source>
        <dbReference type="Proteomes" id="UP001302072"/>
    </source>
</evidence>
<evidence type="ECO:0000313" key="2">
    <source>
        <dbReference type="EMBL" id="WNH52428.1"/>
    </source>
</evidence>
<organism evidence="2 3">
    <name type="scientific">Stenotrophomonas oahuensis</name>
    <dbReference type="NCBI Taxonomy" id="3003271"/>
    <lineage>
        <taxon>Bacteria</taxon>
        <taxon>Pseudomonadati</taxon>
        <taxon>Pseudomonadota</taxon>
        <taxon>Gammaproteobacteria</taxon>
        <taxon>Lysobacterales</taxon>
        <taxon>Lysobacteraceae</taxon>
        <taxon>Stenotrophomonas</taxon>
    </lineage>
</organism>
<dbReference type="EMBL" id="CP115541">
    <property type="protein sequence ID" value="WNH52428.1"/>
    <property type="molecule type" value="Genomic_DNA"/>
</dbReference>